<sequence length="347" mass="38744">MCPATSTPKASDLPDPSLPATSAHAAFESWAAGAVSRKRMHLCPRSVKQYRSTWFNWVAWLPPHTPWEKAAPEQVSAYLHQLSASATARQTQPNSSRRPASTVTQRRYWRMLRDIYAHAVVMAWCEANPCAQATEIPASEAMASMILPAWALRQLQDGILHQASRQAVRKWQDVRNDALLLLLLHTGAKTGELVSLRVDQALKIRTEKHGEQWAIQIDGEKDCQQRHITLDEPRAGAALAQWLRVRQHVPRKSPWLFFGAKSHVIDGKRELSPLSSKTIFILVAGALKAHLPPNTFEGMLSHAGAEAIRNSVLARWLEAGLGQEEVMRRAGVAEIRAVVRLDRKDVT</sequence>
<accession>Q21Q76</accession>
<dbReference type="EMBL" id="CP000268">
    <property type="protein sequence ID" value="ABD72069.1"/>
    <property type="molecule type" value="Genomic_DNA"/>
</dbReference>
<dbReference type="PROSITE" id="PS51898">
    <property type="entry name" value="TYR_RECOMBINASE"/>
    <property type="match status" value="1"/>
</dbReference>
<dbReference type="InterPro" id="IPR002104">
    <property type="entry name" value="Integrase_catalytic"/>
</dbReference>
<dbReference type="AlphaFoldDB" id="Q21Q76"/>
<dbReference type="GO" id="GO:0003677">
    <property type="term" value="F:DNA binding"/>
    <property type="evidence" value="ECO:0007669"/>
    <property type="project" value="UniProtKB-UniRule"/>
</dbReference>
<evidence type="ECO:0000256" key="4">
    <source>
        <dbReference type="PROSITE-ProRule" id="PRU01248"/>
    </source>
</evidence>
<dbReference type="eggNOG" id="COG4974">
    <property type="taxonomic scope" value="Bacteria"/>
</dbReference>
<dbReference type="SUPFAM" id="SSF56349">
    <property type="entry name" value="DNA breaking-rejoining enzymes"/>
    <property type="match status" value="1"/>
</dbReference>
<dbReference type="KEGG" id="rfr:Rfer_4383"/>
<protein>
    <recommendedName>
        <fullName evidence="9">Tyr recombinase domain-containing protein</fullName>
    </recommendedName>
</protein>
<keyword evidence="7" id="KW-0614">Plasmid</keyword>
<keyword evidence="8" id="KW-1185">Reference proteome</keyword>
<gene>
    <name evidence="7" type="ordered locus">Rfer_4383</name>
</gene>
<evidence type="ECO:0008006" key="9">
    <source>
        <dbReference type="Google" id="ProtNLM"/>
    </source>
</evidence>
<feature type="domain" description="Core-binding (CB)" evidence="6">
    <location>
        <begin position="25"/>
        <end position="120"/>
    </location>
</feature>
<evidence type="ECO:0000313" key="7">
    <source>
        <dbReference type="EMBL" id="ABD72069.1"/>
    </source>
</evidence>
<dbReference type="RefSeq" id="WP_011458670.1">
    <property type="nucleotide sequence ID" value="NC_007901.1"/>
</dbReference>
<geneLocation type="plasmid" evidence="8">
    <name>pDSM15236</name>
</geneLocation>
<evidence type="ECO:0000259" key="6">
    <source>
        <dbReference type="PROSITE" id="PS51900"/>
    </source>
</evidence>
<proteinExistence type="predicted"/>
<dbReference type="GO" id="GO:0006310">
    <property type="term" value="P:DNA recombination"/>
    <property type="evidence" value="ECO:0007669"/>
    <property type="project" value="UniProtKB-KW"/>
</dbReference>
<dbReference type="InterPro" id="IPR010998">
    <property type="entry name" value="Integrase_recombinase_N"/>
</dbReference>
<dbReference type="HOGENOM" id="CLU_782687_0_0_4"/>
<keyword evidence="2 4" id="KW-0238">DNA-binding</keyword>
<organism evidence="7 8">
    <name type="scientific">Albidiferax ferrireducens (strain ATCC BAA-621 / DSM 15236 / T118)</name>
    <name type="common">Rhodoferax ferrireducens</name>
    <dbReference type="NCBI Taxonomy" id="338969"/>
    <lineage>
        <taxon>Bacteria</taxon>
        <taxon>Pseudomonadati</taxon>
        <taxon>Pseudomonadota</taxon>
        <taxon>Betaproteobacteria</taxon>
        <taxon>Burkholderiales</taxon>
        <taxon>Comamonadaceae</taxon>
        <taxon>Rhodoferax</taxon>
    </lineage>
</organism>
<dbReference type="GO" id="GO:0015074">
    <property type="term" value="P:DNA integration"/>
    <property type="evidence" value="ECO:0007669"/>
    <property type="project" value="UniProtKB-KW"/>
</dbReference>
<keyword evidence="1" id="KW-0229">DNA integration</keyword>
<dbReference type="InterPro" id="IPR011010">
    <property type="entry name" value="DNA_brk_join_enz"/>
</dbReference>
<dbReference type="Proteomes" id="UP000008332">
    <property type="component" value="Plasmid unnamed1"/>
</dbReference>
<keyword evidence="3" id="KW-0233">DNA recombination</keyword>
<evidence type="ECO:0000256" key="1">
    <source>
        <dbReference type="ARBA" id="ARBA00022908"/>
    </source>
</evidence>
<evidence type="ECO:0000256" key="3">
    <source>
        <dbReference type="ARBA" id="ARBA00023172"/>
    </source>
</evidence>
<evidence type="ECO:0000313" key="8">
    <source>
        <dbReference type="Proteomes" id="UP000008332"/>
    </source>
</evidence>
<dbReference type="InterPro" id="IPR013762">
    <property type="entry name" value="Integrase-like_cat_sf"/>
</dbReference>
<dbReference type="Gene3D" id="1.10.150.130">
    <property type="match status" value="1"/>
</dbReference>
<dbReference type="PROSITE" id="PS51900">
    <property type="entry name" value="CB"/>
    <property type="match status" value="1"/>
</dbReference>
<name>Q21Q76_ALBFT</name>
<reference evidence="8" key="1">
    <citation type="submission" date="2006-02" db="EMBL/GenBank/DDBJ databases">
        <title>Complete sequence of plasmid 1 of Rhodoferax ferrireducens DSM 15236.</title>
        <authorList>
            <person name="Copeland A."/>
            <person name="Lucas S."/>
            <person name="Lapidus A."/>
            <person name="Barry K."/>
            <person name="Detter J.C."/>
            <person name="Glavina del Rio T."/>
            <person name="Hammon N."/>
            <person name="Israni S."/>
            <person name="Pitluck S."/>
            <person name="Brettin T."/>
            <person name="Bruce D."/>
            <person name="Han C."/>
            <person name="Tapia R."/>
            <person name="Gilna P."/>
            <person name="Kiss H."/>
            <person name="Schmutz J."/>
            <person name="Larimer F."/>
            <person name="Land M."/>
            <person name="Kyrpides N."/>
            <person name="Ivanova N."/>
            <person name="Richardson P."/>
        </authorList>
    </citation>
    <scope>NUCLEOTIDE SEQUENCE [LARGE SCALE GENOMIC DNA]</scope>
    <source>
        <strain evidence="8">ATCC BAA-621 / DSM 15236 / T118</strain>
        <plasmid evidence="8">Plasmid pDSM15236</plasmid>
    </source>
</reference>
<dbReference type="Gene3D" id="1.10.443.10">
    <property type="entry name" value="Intergrase catalytic core"/>
    <property type="match status" value="1"/>
</dbReference>
<dbReference type="OrthoDB" id="8895916at2"/>
<feature type="domain" description="Tyr recombinase" evidence="5">
    <location>
        <begin position="146"/>
        <end position="347"/>
    </location>
</feature>
<evidence type="ECO:0000256" key="2">
    <source>
        <dbReference type="ARBA" id="ARBA00023125"/>
    </source>
</evidence>
<dbReference type="InterPro" id="IPR044068">
    <property type="entry name" value="CB"/>
</dbReference>
<evidence type="ECO:0000259" key="5">
    <source>
        <dbReference type="PROSITE" id="PS51898"/>
    </source>
</evidence>